<accession>F6HTT0</accession>
<dbReference type="AlphaFoldDB" id="F6HTT0"/>
<dbReference type="PANTHER" id="PTHR13326">
    <property type="entry name" value="TRNA PSEUDOURIDINE SYNTHASE D"/>
    <property type="match status" value="1"/>
</dbReference>
<dbReference type="EMBL" id="FN596249">
    <property type="protein sequence ID" value="CCB58091.1"/>
    <property type="molecule type" value="Genomic_DNA"/>
</dbReference>
<dbReference type="eggNOG" id="KOG2339">
    <property type="taxonomic scope" value="Eukaryota"/>
</dbReference>
<dbReference type="STRING" id="29760.F6HTT0"/>
<organism evidence="2 3">
    <name type="scientific">Vitis vinifera</name>
    <name type="common">Grape</name>
    <dbReference type="NCBI Taxonomy" id="29760"/>
    <lineage>
        <taxon>Eukaryota</taxon>
        <taxon>Viridiplantae</taxon>
        <taxon>Streptophyta</taxon>
        <taxon>Embryophyta</taxon>
        <taxon>Tracheophyta</taxon>
        <taxon>Spermatophyta</taxon>
        <taxon>Magnoliopsida</taxon>
        <taxon>eudicotyledons</taxon>
        <taxon>Gunneridae</taxon>
        <taxon>Pentapetalae</taxon>
        <taxon>rosids</taxon>
        <taxon>Vitales</taxon>
        <taxon>Vitaceae</taxon>
        <taxon>Viteae</taxon>
        <taxon>Vitis</taxon>
    </lineage>
</organism>
<evidence type="ECO:0000256" key="1">
    <source>
        <dbReference type="SAM" id="MobiDB-lite"/>
    </source>
</evidence>
<dbReference type="InterPro" id="IPR020103">
    <property type="entry name" value="PsdUridine_synth_cat_dom_sf"/>
</dbReference>
<evidence type="ECO:0008006" key="4">
    <source>
        <dbReference type="Google" id="ProtNLM"/>
    </source>
</evidence>
<dbReference type="GO" id="GO:0009982">
    <property type="term" value="F:pseudouridine synthase activity"/>
    <property type="evidence" value="ECO:0007669"/>
    <property type="project" value="InterPro"/>
</dbReference>
<gene>
    <name evidence="2" type="ordered locus">VIT_14s0030g01840</name>
</gene>
<dbReference type="Pfam" id="PF01142">
    <property type="entry name" value="TruD"/>
    <property type="match status" value="1"/>
</dbReference>
<dbReference type="PANTHER" id="PTHR13326:SF21">
    <property type="entry name" value="PSEUDOURIDYLATE SYNTHASE PUS7L"/>
    <property type="match status" value="1"/>
</dbReference>
<dbReference type="GO" id="GO:0001522">
    <property type="term" value="P:pseudouridine synthesis"/>
    <property type="evidence" value="ECO:0007669"/>
    <property type="project" value="InterPro"/>
</dbReference>
<evidence type="ECO:0000313" key="3">
    <source>
        <dbReference type="Proteomes" id="UP000009183"/>
    </source>
</evidence>
<dbReference type="InParanoid" id="F6HTT0"/>
<keyword evidence="3" id="KW-1185">Reference proteome</keyword>
<feature type="compositionally biased region" description="Low complexity" evidence="1">
    <location>
        <begin position="153"/>
        <end position="162"/>
    </location>
</feature>
<proteinExistence type="predicted"/>
<feature type="compositionally biased region" description="Basic and acidic residues" evidence="1">
    <location>
        <begin position="171"/>
        <end position="180"/>
    </location>
</feature>
<dbReference type="GO" id="GO:0003723">
    <property type="term" value="F:RNA binding"/>
    <property type="evidence" value="ECO:0007669"/>
    <property type="project" value="InterPro"/>
</dbReference>
<dbReference type="HOGENOM" id="CLU_005281_2_0_1"/>
<protein>
    <recommendedName>
        <fullName evidence="4">Multisubstrate pseudouridine synthase 7</fullName>
    </recommendedName>
</protein>
<dbReference type="SUPFAM" id="SSF55120">
    <property type="entry name" value="Pseudouridine synthase"/>
    <property type="match status" value="1"/>
</dbReference>
<sequence>MKHLEESDVGISFYISQLPGFRGILKQRYCDFIVNEVDSDGNVVHLTSLDAPPESMEKNETKISDQSNKGYASEIELFRSLVGDSDVECLKGLIDQVASGIEDGVSPIVLSSSSDKSHRTAVHNFFKENLKFLVTDTIDGPDTSSKCIRVRLNSGGSHNNGRNSRKRKDRRDKPFDSRGSDNWSEHVGKFLRFHLYKENKDTQEAIGLIGKMLGIQPRSFGFAGTKDKRSVSTQRIIFSNLDHT</sequence>
<feature type="region of interest" description="Disordered" evidence="1">
    <location>
        <begin position="149"/>
        <end position="180"/>
    </location>
</feature>
<reference evidence="3" key="1">
    <citation type="journal article" date="2007" name="Nature">
        <title>The grapevine genome sequence suggests ancestral hexaploidization in major angiosperm phyla.</title>
        <authorList>
            <consortium name="The French-Italian Public Consortium for Grapevine Genome Characterization."/>
            <person name="Jaillon O."/>
            <person name="Aury J.-M."/>
            <person name="Noel B."/>
            <person name="Policriti A."/>
            <person name="Clepet C."/>
            <person name="Casagrande A."/>
            <person name="Choisne N."/>
            <person name="Aubourg S."/>
            <person name="Vitulo N."/>
            <person name="Jubin C."/>
            <person name="Vezzi A."/>
            <person name="Legeai F."/>
            <person name="Hugueney P."/>
            <person name="Dasilva C."/>
            <person name="Horner D."/>
            <person name="Mica E."/>
            <person name="Jublot D."/>
            <person name="Poulain J."/>
            <person name="Bruyere C."/>
            <person name="Billault A."/>
            <person name="Segurens B."/>
            <person name="Gouyvenoux M."/>
            <person name="Ugarte E."/>
            <person name="Cattonaro F."/>
            <person name="Anthouard V."/>
            <person name="Vico V."/>
            <person name="Del Fabbro C."/>
            <person name="Alaux M."/>
            <person name="Di Gaspero G."/>
            <person name="Dumas V."/>
            <person name="Felice N."/>
            <person name="Paillard S."/>
            <person name="Juman I."/>
            <person name="Moroldo M."/>
            <person name="Scalabrin S."/>
            <person name="Canaguier A."/>
            <person name="Le Clainche I."/>
            <person name="Malacrida G."/>
            <person name="Durand E."/>
            <person name="Pesole G."/>
            <person name="Laucou V."/>
            <person name="Chatelet P."/>
            <person name="Merdinoglu D."/>
            <person name="Delledonne M."/>
            <person name="Pezzotti M."/>
            <person name="Lecharny A."/>
            <person name="Scarpelli C."/>
            <person name="Artiguenave F."/>
            <person name="Pe M.E."/>
            <person name="Valle G."/>
            <person name="Morgante M."/>
            <person name="Caboche M."/>
            <person name="Adam-Blondon A.-F."/>
            <person name="Weissenbach J."/>
            <person name="Quetier F."/>
            <person name="Wincker P."/>
        </authorList>
    </citation>
    <scope>NUCLEOTIDE SEQUENCE [LARGE SCALE GENOMIC DNA]</scope>
    <source>
        <strain evidence="3">cv. Pinot noir / PN40024</strain>
    </source>
</reference>
<name>F6HTT0_VITVI</name>
<dbReference type="Proteomes" id="UP000009183">
    <property type="component" value="Chromosome 14"/>
</dbReference>
<dbReference type="InterPro" id="IPR001656">
    <property type="entry name" value="PsdUridine_synth_TruD"/>
</dbReference>
<dbReference type="Gene3D" id="3.30.70.3160">
    <property type="match status" value="1"/>
</dbReference>
<evidence type="ECO:0000313" key="2">
    <source>
        <dbReference type="EMBL" id="CCB58091.1"/>
    </source>
</evidence>
<dbReference type="PaxDb" id="29760-VIT_14s0030g01840.t01"/>